<keyword evidence="3" id="KW-1185">Reference proteome</keyword>
<sequence length="131" mass="14559">MLSKIFANSFLFLAVPVLTNPVLKTEQELDPVEVKAIDTCYGTGSKEANWNKHVLSRCERAMTFCCACGDPVVTMEGLNWPTGVGERFISVVFTREDGVYESVGVVDQERDKKFDDTIVKPFLETPKFGAS</sequence>
<name>A0AA36DMJ6_CYLNA</name>
<comment type="caution">
    <text evidence="2">The sequence shown here is derived from an EMBL/GenBank/DDBJ whole genome shotgun (WGS) entry which is preliminary data.</text>
</comment>
<dbReference type="AlphaFoldDB" id="A0AA36DMJ6"/>
<accession>A0AA36DMJ6</accession>
<evidence type="ECO:0000256" key="1">
    <source>
        <dbReference type="SAM" id="SignalP"/>
    </source>
</evidence>
<dbReference type="Proteomes" id="UP001176961">
    <property type="component" value="Unassembled WGS sequence"/>
</dbReference>
<evidence type="ECO:0000313" key="3">
    <source>
        <dbReference type="Proteomes" id="UP001176961"/>
    </source>
</evidence>
<dbReference type="EMBL" id="CATQJL010000001">
    <property type="protein sequence ID" value="CAJ0589319.1"/>
    <property type="molecule type" value="Genomic_DNA"/>
</dbReference>
<keyword evidence="1" id="KW-0732">Signal</keyword>
<gene>
    <name evidence="2" type="ORF">CYNAS_LOCUS1302</name>
</gene>
<feature type="chain" id="PRO_5041326809" evidence="1">
    <location>
        <begin position="20"/>
        <end position="131"/>
    </location>
</feature>
<proteinExistence type="predicted"/>
<evidence type="ECO:0000313" key="2">
    <source>
        <dbReference type="EMBL" id="CAJ0589319.1"/>
    </source>
</evidence>
<reference evidence="2" key="1">
    <citation type="submission" date="2023-07" db="EMBL/GenBank/DDBJ databases">
        <authorList>
            <consortium name="CYATHOMIX"/>
        </authorList>
    </citation>
    <scope>NUCLEOTIDE SEQUENCE</scope>
    <source>
        <strain evidence="2">N/A</strain>
    </source>
</reference>
<protein>
    <submittedName>
        <fullName evidence="2">Uncharacterized protein</fullName>
    </submittedName>
</protein>
<organism evidence="2 3">
    <name type="scientific">Cylicocyclus nassatus</name>
    <name type="common">Nematode worm</name>
    <dbReference type="NCBI Taxonomy" id="53992"/>
    <lineage>
        <taxon>Eukaryota</taxon>
        <taxon>Metazoa</taxon>
        <taxon>Ecdysozoa</taxon>
        <taxon>Nematoda</taxon>
        <taxon>Chromadorea</taxon>
        <taxon>Rhabditida</taxon>
        <taxon>Rhabditina</taxon>
        <taxon>Rhabditomorpha</taxon>
        <taxon>Strongyloidea</taxon>
        <taxon>Strongylidae</taxon>
        <taxon>Cylicocyclus</taxon>
    </lineage>
</organism>
<feature type="signal peptide" evidence="1">
    <location>
        <begin position="1"/>
        <end position="19"/>
    </location>
</feature>